<accession>A0A9D3MMF6</accession>
<dbReference type="GO" id="GO:0005635">
    <property type="term" value="C:nuclear envelope"/>
    <property type="evidence" value="ECO:0007669"/>
    <property type="project" value="UniProtKB-SubCell"/>
</dbReference>
<keyword evidence="4" id="KW-0812">Transmembrane</keyword>
<feature type="compositionally biased region" description="Polar residues" evidence="10">
    <location>
        <begin position="179"/>
        <end position="194"/>
    </location>
</feature>
<feature type="compositionally biased region" description="Polar residues" evidence="10">
    <location>
        <begin position="251"/>
        <end position="260"/>
    </location>
</feature>
<dbReference type="InterPro" id="IPR008662">
    <property type="entry name" value="TOIP1/2"/>
</dbReference>
<evidence type="ECO:0000256" key="2">
    <source>
        <dbReference type="ARBA" id="ARBA00007860"/>
    </source>
</evidence>
<keyword evidence="13" id="KW-1185">Reference proteome</keyword>
<reference evidence="12" key="1">
    <citation type="submission" date="2021-01" db="EMBL/GenBank/DDBJ databases">
        <title>A chromosome-scale assembly of European eel, Anguilla anguilla.</title>
        <authorList>
            <person name="Henkel C."/>
            <person name="Jong-Raadsen S.A."/>
            <person name="Dufour S."/>
            <person name="Weltzien F.-A."/>
            <person name="Palstra A.P."/>
            <person name="Pelster B."/>
            <person name="Spaink H.P."/>
            <person name="Van Den Thillart G.E."/>
            <person name="Jansen H."/>
            <person name="Zahm M."/>
            <person name="Klopp C."/>
            <person name="Cedric C."/>
            <person name="Louis A."/>
            <person name="Berthelot C."/>
            <person name="Parey E."/>
            <person name="Roest Crollius H."/>
            <person name="Montfort J."/>
            <person name="Robinson-Rechavi M."/>
            <person name="Bucao C."/>
            <person name="Bouchez O."/>
            <person name="Gislard M."/>
            <person name="Lluch J."/>
            <person name="Milhes M."/>
            <person name="Lampietro C."/>
            <person name="Lopez Roques C."/>
            <person name="Donnadieu C."/>
            <person name="Braasch I."/>
            <person name="Desvignes T."/>
            <person name="Postlethwait J."/>
            <person name="Bobe J."/>
            <person name="Guiguen Y."/>
            <person name="Dirks R."/>
        </authorList>
    </citation>
    <scope>NUCLEOTIDE SEQUENCE</scope>
    <source>
        <strain evidence="12">Tag_6206</strain>
        <tissue evidence="12">Liver</tissue>
    </source>
</reference>
<sequence>METSNITTNASPGYGDEVSPDVEETNNSLTKSDTGHGKEVNSHIHDATSVGDQSEQEQTNSGPQNTTGISAESDQQRAAEATADASEVNTVLKKEDQNDGSEKADNAHIHDATSMVNPSEQEQTNSDPKNMTGIRAEMDQKKAAEATADSSEVHAVLKKEDQNDGSEKADNAHIHDATSMVNPSEQEQTNSDPKNMTGIRAEMDQKKAAEATADSSEVHAVLKKEDQNDGSEKADNGQQTQDLPHLEKQARTNSDSQNVTDKCDGPEPTPEVNRSQSSSGGDVESTAAQADRQMSDLPLTKAPQVDRSQGSSDDDVEPTAAQTDGPVLPPGQKDVIKESTFTPTLQAKPCLQDDSRPKDLSRNLPVILAVLVIAVIGGLFCLNGSSTQPDPREYSSVDIFRREFDKMKDSFPSQRAELWKRTKIHLERHLQTAEPTEPVSMILTSGRGAERTLHCLAGRMAAAFSTALGASGASVLHVDGAAAAALESDRVKLDIDQRLSGAFEGDGRAAVVHRFEELPPGSTLIFYRYCDHENAAYKKVLLVFTVLLEEDELKSHLGLSTVEEMVQDHIQYKFLSSAQPPSFDKMDVDKLSGLWSRISHLTLPVAVEGSIEMHGCEI</sequence>
<evidence type="ECO:0000259" key="11">
    <source>
        <dbReference type="Pfam" id="PF05609"/>
    </source>
</evidence>
<dbReference type="GO" id="GO:0061024">
    <property type="term" value="P:membrane organization"/>
    <property type="evidence" value="ECO:0007669"/>
    <property type="project" value="TreeGrafter"/>
</dbReference>
<dbReference type="Gene3D" id="3.40.50.12190">
    <property type="match status" value="1"/>
</dbReference>
<evidence type="ECO:0000256" key="5">
    <source>
        <dbReference type="ARBA" id="ARBA00022989"/>
    </source>
</evidence>
<name>A0A9D3MMF6_ANGAN</name>
<evidence type="ECO:0000256" key="10">
    <source>
        <dbReference type="SAM" id="MobiDB-lite"/>
    </source>
</evidence>
<evidence type="ECO:0000313" key="13">
    <source>
        <dbReference type="Proteomes" id="UP001044222"/>
    </source>
</evidence>
<keyword evidence="7" id="KW-0325">Glycoprotein</keyword>
<comment type="similarity">
    <text evidence="2">Belongs to the TOR1AIP family.</text>
</comment>
<evidence type="ECO:0000256" key="1">
    <source>
        <dbReference type="ARBA" id="ARBA00004259"/>
    </source>
</evidence>
<proteinExistence type="inferred from homology"/>
<gene>
    <name evidence="12" type="ORF">ANANG_G00083830</name>
</gene>
<keyword evidence="8" id="KW-0539">Nucleus</keyword>
<evidence type="ECO:0000256" key="6">
    <source>
        <dbReference type="ARBA" id="ARBA00023136"/>
    </source>
</evidence>
<dbReference type="EMBL" id="JAFIRN010000004">
    <property type="protein sequence ID" value="KAG5850566.1"/>
    <property type="molecule type" value="Genomic_DNA"/>
</dbReference>
<keyword evidence="6" id="KW-0472">Membrane</keyword>
<evidence type="ECO:0000256" key="9">
    <source>
        <dbReference type="ARBA" id="ARBA00037847"/>
    </source>
</evidence>
<feature type="compositionally biased region" description="Polar residues" evidence="10">
    <location>
        <begin position="114"/>
        <end position="129"/>
    </location>
</feature>
<evidence type="ECO:0000256" key="4">
    <source>
        <dbReference type="ARBA" id="ARBA00022692"/>
    </source>
</evidence>
<evidence type="ECO:0000256" key="7">
    <source>
        <dbReference type="ARBA" id="ARBA00023180"/>
    </source>
</evidence>
<dbReference type="Proteomes" id="UP001044222">
    <property type="component" value="Unassembled WGS sequence"/>
</dbReference>
<comment type="caution">
    <text evidence="12">The sequence shown here is derived from an EMBL/GenBank/DDBJ whole genome shotgun (WGS) entry which is preliminary data.</text>
</comment>
<protein>
    <recommendedName>
        <fullName evidence="11">Torsin-1A-interacting protein 1/2 AAA+ activator domain-containing protein</fullName>
    </recommendedName>
</protein>
<dbReference type="PANTHER" id="PTHR18843">
    <property type="entry name" value="TORSIN-1A-INTERACTING PROTEIN"/>
    <property type="match status" value="1"/>
</dbReference>
<dbReference type="GO" id="GO:0016020">
    <property type="term" value="C:membrane"/>
    <property type="evidence" value="ECO:0007669"/>
    <property type="project" value="TreeGrafter"/>
</dbReference>
<organism evidence="12 13">
    <name type="scientific">Anguilla anguilla</name>
    <name type="common">European freshwater eel</name>
    <name type="synonym">Muraena anguilla</name>
    <dbReference type="NCBI Taxonomy" id="7936"/>
    <lineage>
        <taxon>Eukaryota</taxon>
        <taxon>Metazoa</taxon>
        <taxon>Chordata</taxon>
        <taxon>Craniata</taxon>
        <taxon>Vertebrata</taxon>
        <taxon>Euteleostomi</taxon>
        <taxon>Actinopterygii</taxon>
        <taxon>Neopterygii</taxon>
        <taxon>Teleostei</taxon>
        <taxon>Anguilliformes</taxon>
        <taxon>Anguillidae</taxon>
        <taxon>Anguilla</taxon>
    </lineage>
</organism>
<comment type="subcellular location">
    <subcellularLocation>
        <location evidence="9">Endomembrane system</location>
        <topology evidence="9">Single-pass membrane protein</topology>
    </subcellularLocation>
    <subcellularLocation>
        <location evidence="1">Nucleus envelope</location>
    </subcellularLocation>
</comment>
<keyword evidence="3" id="KW-0597">Phosphoprotein</keyword>
<feature type="compositionally biased region" description="Basic and acidic residues" evidence="10">
    <location>
        <begin position="151"/>
        <end position="176"/>
    </location>
</feature>
<dbReference type="PANTHER" id="PTHR18843:SF7">
    <property type="entry name" value="LAMINA-ASSOCIATED POLYPEPTIDE 1B ISOFORM 1-RELATED"/>
    <property type="match status" value="1"/>
</dbReference>
<dbReference type="Pfam" id="PF05609">
    <property type="entry name" value="LAP1_C"/>
    <property type="match status" value="1"/>
</dbReference>
<feature type="region of interest" description="Disordered" evidence="10">
    <location>
        <begin position="1"/>
        <end position="334"/>
    </location>
</feature>
<feature type="compositionally biased region" description="Polar residues" evidence="10">
    <location>
        <begin position="1"/>
        <end position="11"/>
    </location>
</feature>
<evidence type="ECO:0000313" key="12">
    <source>
        <dbReference type="EMBL" id="KAG5850566.1"/>
    </source>
</evidence>
<feature type="domain" description="Torsin-1A-interacting protein 1/2 AAA+ activator" evidence="11">
    <location>
        <begin position="395"/>
        <end position="616"/>
    </location>
</feature>
<keyword evidence="5" id="KW-1133">Transmembrane helix</keyword>
<evidence type="ECO:0000256" key="8">
    <source>
        <dbReference type="ARBA" id="ARBA00023242"/>
    </source>
</evidence>
<feature type="compositionally biased region" description="Basic and acidic residues" evidence="10">
    <location>
        <begin position="33"/>
        <end position="46"/>
    </location>
</feature>
<evidence type="ECO:0000256" key="3">
    <source>
        <dbReference type="ARBA" id="ARBA00022553"/>
    </source>
</evidence>
<dbReference type="GO" id="GO:0001671">
    <property type="term" value="F:ATPase activator activity"/>
    <property type="evidence" value="ECO:0007669"/>
    <property type="project" value="InterPro"/>
</dbReference>
<feature type="compositionally biased region" description="Polar residues" evidence="10">
    <location>
        <begin position="50"/>
        <end position="73"/>
    </location>
</feature>
<feature type="compositionally biased region" description="Basic and acidic residues" evidence="10">
    <location>
        <begin position="92"/>
        <end position="111"/>
    </location>
</feature>
<dbReference type="InterPro" id="IPR046753">
    <property type="entry name" value="TOIP1/2_C"/>
</dbReference>
<dbReference type="InterPro" id="IPR038599">
    <property type="entry name" value="LAP1C-like_C_sf"/>
</dbReference>
<feature type="compositionally biased region" description="Basic and acidic residues" evidence="10">
    <location>
        <begin position="216"/>
        <end position="235"/>
    </location>
</feature>
<dbReference type="AlphaFoldDB" id="A0A9D3MMF6"/>